<sequence>MKQCGPHDTAYQYCIAMSSQFKHHVGDASHSRSGLLTPASENSLNLSDGAVLAAKKREGDGSSMEDLLRDKFIVKPYPCTGFGKSQSLQPLMLLPRSDIPLSYLDFLSGEKGLGISRLYEAHVKILELEERLGNNPTVLIARLDDTRALYAVERESRGLYVICKLGSWVNLHDLKAAAVLSKEELPEQAGLPTPTQSQPIAGPHSNPESNKYSQKKRLAIEAIQSMVKRPPIGLLTDSHAASTDPEQVADDFPLPIQNSNQKLDSQENISLPTVKDIAQPIAAEIFDNFRTQYLEALYLSKASLAYFAKGPLSRARAAFHLDYDSNLDLKDHIAFLEGLVLSSTVLDKKYRDGVPNCISLLNIHDLDSDDAAQVGGKIKKKRISKKMKPGKNGLYPTEEPLIRKWWATHEDDAELGAPGSSREELTKTRISLLRIRETQLQMIIILEVLALQPSLVSTEDTGGGLPSGLPTIEAVGTKEKPARSKKRDHLTTLIDIHIDRLCIWQSIALESMNAPAGEYQKPPENTDGSISQIKHTDNILKDFCVEVIAPFFQSRLPDRCAAIHRKLGGPVVVPPLKPKLHKSSAFSGALSRPGAATKRPVPLKPRQSLKRVLTDDRERRSMSRGPNKKIALMRSATMPIIPGMKREASESPSLSSIPFIDSQSLGASRGGVLKSRRLSRREVDLSSMLPEKNLRAKNQTTVNAELQEAISALKKPNRELAGKLFAESAEKRSLTTSSRKTKKPIRNPLFQGIQISATPKSTRQKDMFADSQLSSLERMAGEASMIPASSVPRISQSASHSSYGGSQSKSLFPSVQATPTRKSVPAFSQRSMNEVDHGGLPSSPLRVRRSSTQLFTAVPDSAVKDTSTSSSHGTEDTPVKRKPAASLENSHAILVRFRGDEENNKFAEKPVISNEQEQNDSNSGNIESIYKALGWDENDNINDLA</sequence>
<keyword evidence="4" id="KW-1185">Reference proteome</keyword>
<dbReference type="PANTHER" id="PTHR28067:SF1">
    <property type="entry name" value="DNA REPLICATION REGULATOR SLD3"/>
    <property type="match status" value="1"/>
</dbReference>
<feature type="region of interest" description="Disordered" evidence="1">
    <location>
        <begin position="787"/>
        <end position="886"/>
    </location>
</feature>
<dbReference type="PANTHER" id="PTHR28067">
    <property type="entry name" value="DNA REPLICATION REGULATOR SLD3"/>
    <property type="match status" value="1"/>
</dbReference>
<feature type="compositionally biased region" description="Polar residues" evidence="1">
    <location>
        <begin position="913"/>
        <end position="925"/>
    </location>
</feature>
<dbReference type="InterPro" id="IPR013948">
    <property type="entry name" value="DNA_replication_reg_Sld3_C"/>
</dbReference>
<evidence type="ECO:0000313" key="3">
    <source>
        <dbReference type="EMBL" id="KAK2624757.1"/>
    </source>
</evidence>
<dbReference type="Gene3D" id="1.20.58.2130">
    <property type="match status" value="1"/>
</dbReference>
<feature type="compositionally biased region" description="Low complexity" evidence="1">
    <location>
        <begin position="795"/>
        <end position="810"/>
    </location>
</feature>
<name>A0AAD9SXE3_9HELO</name>
<dbReference type="InterPro" id="IPR042511">
    <property type="entry name" value="Sld3"/>
</dbReference>
<feature type="compositionally biased region" description="Polar residues" evidence="1">
    <location>
        <begin position="811"/>
        <end position="832"/>
    </location>
</feature>
<comment type="caution">
    <text evidence="3">The sequence shown here is derived from an EMBL/GenBank/DDBJ whole genome shotgun (WGS) entry which is preliminary data.</text>
</comment>
<dbReference type="AlphaFoldDB" id="A0AAD9SXE3"/>
<reference evidence="3" key="1">
    <citation type="submission" date="2023-06" db="EMBL/GenBank/DDBJ databases">
        <title>Draft genome of Marssonina rosae.</title>
        <authorList>
            <person name="Cheng Q."/>
        </authorList>
    </citation>
    <scope>NUCLEOTIDE SEQUENCE</scope>
    <source>
        <strain evidence="3">R4</strain>
    </source>
</reference>
<protein>
    <recommendedName>
        <fullName evidence="2">DNA replication regulator Sld3 C-terminal domain-containing protein</fullName>
    </recommendedName>
</protein>
<dbReference type="GO" id="GO:0031261">
    <property type="term" value="C:DNA replication preinitiation complex"/>
    <property type="evidence" value="ECO:0007669"/>
    <property type="project" value="TreeGrafter"/>
</dbReference>
<dbReference type="EMBL" id="JAUBYV010000009">
    <property type="protein sequence ID" value="KAK2624757.1"/>
    <property type="molecule type" value="Genomic_DNA"/>
</dbReference>
<evidence type="ECO:0000313" key="4">
    <source>
        <dbReference type="Proteomes" id="UP001285354"/>
    </source>
</evidence>
<feature type="region of interest" description="Disordered" evidence="1">
    <location>
        <begin position="460"/>
        <end position="483"/>
    </location>
</feature>
<organism evidence="3 4">
    <name type="scientific">Diplocarpon rosae</name>
    <dbReference type="NCBI Taxonomy" id="946125"/>
    <lineage>
        <taxon>Eukaryota</taxon>
        <taxon>Fungi</taxon>
        <taxon>Dikarya</taxon>
        <taxon>Ascomycota</taxon>
        <taxon>Pezizomycotina</taxon>
        <taxon>Leotiomycetes</taxon>
        <taxon>Helotiales</taxon>
        <taxon>Drepanopezizaceae</taxon>
        <taxon>Diplocarpon</taxon>
    </lineage>
</organism>
<accession>A0AAD9SXE3</accession>
<evidence type="ECO:0000259" key="2">
    <source>
        <dbReference type="Pfam" id="PF08639"/>
    </source>
</evidence>
<dbReference type="GO" id="GO:0006270">
    <property type="term" value="P:DNA replication initiation"/>
    <property type="evidence" value="ECO:0007669"/>
    <property type="project" value="InterPro"/>
</dbReference>
<gene>
    <name evidence="3" type="ORF">QTJ16_005950</name>
</gene>
<feature type="region of interest" description="Disordered" evidence="1">
    <location>
        <begin position="901"/>
        <end position="925"/>
    </location>
</feature>
<feature type="compositionally biased region" description="Basic and acidic residues" evidence="1">
    <location>
        <begin position="612"/>
        <end position="621"/>
    </location>
</feature>
<dbReference type="Proteomes" id="UP001285354">
    <property type="component" value="Unassembled WGS sequence"/>
</dbReference>
<feature type="region of interest" description="Disordered" evidence="1">
    <location>
        <begin position="584"/>
        <end position="624"/>
    </location>
</feature>
<evidence type="ECO:0000256" key="1">
    <source>
        <dbReference type="SAM" id="MobiDB-lite"/>
    </source>
</evidence>
<proteinExistence type="predicted"/>
<feature type="region of interest" description="Disordered" evidence="1">
    <location>
        <begin position="185"/>
        <end position="213"/>
    </location>
</feature>
<dbReference type="Pfam" id="PF08639">
    <property type="entry name" value="Sld3_STD"/>
    <property type="match status" value="1"/>
</dbReference>
<feature type="domain" description="DNA replication regulator Sld3 C-terminal" evidence="2">
    <location>
        <begin position="284"/>
        <end position="821"/>
    </location>
</feature>